<dbReference type="PANTHER" id="PTHR30481:SF3">
    <property type="entry name" value="DNA ADENINE METHYLASE"/>
    <property type="match status" value="1"/>
</dbReference>
<gene>
    <name evidence="9" type="ORF">HGR00_28465</name>
</gene>
<evidence type="ECO:0000256" key="3">
    <source>
        <dbReference type="ARBA" id="ARBA00022603"/>
    </source>
</evidence>
<evidence type="ECO:0000256" key="4">
    <source>
        <dbReference type="ARBA" id="ARBA00022679"/>
    </source>
</evidence>
<dbReference type="InterPro" id="IPR012263">
    <property type="entry name" value="M_m6A_EcoRV"/>
</dbReference>
<evidence type="ECO:0000256" key="5">
    <source>
        <dbReference type="ARBA" id="ARBA00022691"/>
    </source>
</evidence>
<keyword evidence="5 8" id="KW-0949">S-adenosyl-L-methionine</keyword>
<dbReference type="Pfam" id="PF02086">
    <property type="entry name" value="MethyltransfD12"/>
    <property type="match status" value="1"/>
</dbReference>
<reference evidence="9 10" key="1">
    <citation type="submission" date="2020-04" db="EMBL/GenBank/DDBJ databases">
        <title>Ralstonia insidiosa genome sequencing and assembly.</title>
        <authorList>
            <person name="Martins R.C.R."/>
            <person name="Perdigao-Neto L.V."/>
            <person name="Levin A.S.S."/>
            <person name="Costa S.F."/>
        </authorList>
    </citation>
    <scope>NUCLEOTIDE SEQUENCE [LARGE SCALE GENOMIC DNA]</scope>
    <source>
        <strain evidence="9 10">5047</strain>
    </source>
</reference>
<accession>A0A848P8R6</accession>
<organism evidence="9 10">
    <name type="scientific">Ralstonia insidiosa</name>
    <dbReference type="NCBI Taxonomy" id="190721"/>
    <lineage>
        <taxon>Bacteria</taxon>
        <taxon>Pseudomonadati</taxon>
        <taxon>Pseudomonadota</taxon>
        <taxon>Betaproteobacteria</taxon>
        <taxon>Burkholderiales</taxon>
        <taxon>Burkholderiaceae</taxon>
        <taxon>Ralstonia</taxon>
    </lineage>
</organism>
<evidence type="ECO:0000256" key="2">
    <source>
        <dbReference type="ARBA" id="ARBA00011900"/>
    </source>
</evidence>
<comment type="caution">
    <text evidence="9">The sequence shown here is derived from an EMBL/GenBank/DDBJ whole genome shotgun (WGS) entry which is preliminary data.</text>
</comment>
<evidence type="ECO:0000313" key="9">
    <source>
        <dbReference type="EMBL" id="NMV41857.1"/>
    </source>
</evidence>
<dbReference type="SUPFAM" id="SSF53335">
    <property type="entry name" value="S-adenosyl-L-methionine-dependent methyltransferases"/>
    <property type="match status" value="1"/>
</dbReference>
<dbReference type="GO" id="GO:0006298">
    <property type="term" value="P:mismatch repair"/>
    <property type="evidence" value="ECO:0007669"/>
    <property type="project" value="TreeGrafter"/>
</dbReference>
<keyword evidence="3 8" id="KW-0489">Methyltransferase</keyword>
<dbReference type="PIRSF" id="PIRSF000398">
    <property type="entry name" value="M_m6A_EcoRV"/>
    <property type="match status" value="1"/>
</dbReference>
<dbReference type="InterPro" id="IPR029063">
    <property type="entry name" value="SAM-dependent_MTases_sf"/>
</dbReference>
<dbReference type="GO" id="GO:0043565">
    <property type="term" value="F:sequence-specific DNA binding"/>
    <property type="evidence" value="ECO:0007669"/>
    <property type="project" value="TreeGrafter"/>
</dbReference>
<proteinExistence type="inferred from homology"/>
<comment type="similarity">
    <text evidence="1 8">Belongs to the N(4)/N(6)-methyltransferase family.</text>
</comment>
<dbReference type="GO" id="GO:0009007">
    <property type="term" value="F:site-specific DNA-methyltransferase (adenine-specific) activity"/>
    <property type="evidence" value="ECO:0007669"/>
    <property type="project" value="UniProtKB-UniRule"/>
</dbReference>
<dbReference type="PROSITE" id="PS00092">
    <property type="entry name" value="N6_MTASE"/>
    <property type="match status" value="1"/>
</dbReference>
<comment type="catalytic activity">
    <reaction evidence="6 8">
        <text>a 2'-deoxyadenosine in DNA + S-adenosyl-L-methionine = an N(6)-methyl-2'-deoxyadenosine in DNA + S-adenosyl-L-homocysteine + H(+)</text>
        <dbReference type="Rhea" id="RHEA:15197"/>
        <dbReference type="Rhea" id="RHEA-COMP:12418"/>
        <dbReference type="Rhea" id="RHEA-COMP:12419"/>
        <dbReference type="ChEBI" id="CHEBI:15378"/>
        <dbReference type="ChEBI" id="CHEBI:57856"/>
        <dbReference type="ChEBI" id="CHEBI:59789"/>
        <dbReference type="ChEBI" id="CHEBI:90615"/>
        <dbReference type="ChEBI" id="CHEBI:90616"/>
        <dbReference type="EC" id="2.1.1.72"/>
    </reaction>
</comment>
<feature type="binding site" evidence="7">
    <location>
        <position position="19"/>
    </location>
    <ligand>
        <name>S-adenosyl-L-methionine</name>
        <dbReference type="ChEBI" id="CHEBI:59789"/>
    </ligand>
</feature>
<evidence type="ECO:0000313" key="10">
    <source>
        <dbReference type="Proteomes" id="UP000575469"/>
    </source>
</evidence>
<feature type="binding site" evidence="7">
    <location>
        <position position="15"/>
    </location>
    <ligand>
        <name>S-adenosyl-L-methionine</name>
        <dbReference type="ChEBI" id="CHEBI:59789"/>
    </ligand>
</feature>
<dbReference type="EC" id="2.1.1.72" evidence="2 8"/>
<evidence type="ECO:0000256" key="1">
    <source>
        <dbReference type="ARBA" id="ARBA00006594"/>
    </source>
</evidence>
<dbReference type="AlphaFoldDB" id="A0A848P8R6"/>
<dbReference type="GO" id="GO:1904047">
    <property type="term" value="F:S-adenosyl-L-methionine binding"/>
    <property type="evidence" value="ECO:0007669"/>
    <property type="project" value="TreeGrafter"/>
</dbReference>
<dbReference type="PRINTS" id="PR00505">
    <property type="entry name" value="D12N6MTFRASE"/>
</dbReference>
<dbReference type="InterPro" id="IPR012327">
    <property type="entry name" value="MeTrfase_D12"/>
</dbReference>
<dbReference type="InterPro" id="IPR002052">
    <property type="entry name" value="DNA_methylase_N6_adenine_CS"/>
</dbReference>
<sequence length="276" mass="31986">MVQNVEEELVPFLKWAGGKRWLVNNHADLLPTTYNRYIEPFLGGGSVFFHLRPENAILGDLNSDLIDAYRGIQQNWRALQNSLAYRQRAHREDPDYYYRQRSKNPQELLQKASRLIYLNRTCFNGIYRVNREGQFNVPRGSKNKVVLENDDFETMARLLEGVELRVSDFQPLIDEAADGDLVFADPPYTVLHNNNGFVKYNEVLFSWSDQQRLANSLRNAARRGVQVVCTNANHQSVRELYDTEEFELKVVSRFSAISADSASRKYFEELIIQANI</sequence>
<evidence type="ECO:0000256" key="8">
    <source>
        <dbReference type="RuleBase" id="RU361257"/>
    </source>
</evidence>
<dbReference type="NCBIfam" id="TIGR00571">
    <property type="entry name" value="dam"/>
    <property type="match status" value="1"/>
</dbReference>
<dbReference type="Proteomes" id="UP000575469">
    <property type="component" value="Unassembled WGS sequence"/>
</dbReference>
<dbReference type="PANTHER" id="PTHR30481">
    <property type="entry name" value="DNA ADENINE METHYLASE"/>
    <property type="match status" value="1"/>
</dbReference>
<feature type="binding site" evidence="7">
    <location>
        <position position="185"/>
    </location>
    <ligand>
        <name>S-adenosyl-L-methionine</name>
        <dbReference type="ChEBI" id="CHEBI:59789"/>
    </ligand>
</feature>
<name>A0A848P8R6_9RALS</name>
<keyword evidence="4 8" id="KW-0808">Transferase</keyword>
<feature type="binding site" evidence="7">
    <location>
        <position position="60"/>
    </location>
    <ligand>
        <name>S-adenosyl-L-methionine</name>
        <dbReference type="ChEBI" id="CHEBI:59789"/>
    </ligand>
</feature>
<protein>
    <recommendedName>
        <fullName evidence="2 8">Site-specific DNA-methyltransferase (adenine-specific)</fullName>
        <ecNumber evidence="2 8">2.1.1.72</ecNumber>
    </recommendedName>
</protein>
<dbReference type="GO" id="GO:0009307">
    <property type="term" value="P:DNA restriction-modification system"/>
    <property type="evidence" value="ECO:0007669"/>
    <property type="project" value="InterPro"/>
</dbReference>
<dbReference type="InterPro" id="IPR023095">
    <property type="entry name" value="Ade_MeTrfase_dom_2"/>
</dbReference>
<evidence type="ECO:0000256" key="6">
    <source>
        <dbReference type="ARBA" id="ARBA00047942"/>
    </source>
</evidence>
<dbReference type="Gene3D" id="1.10.1020.10">
    <property type="entry name" value="Adenine-specific Methyltransferase, Domain 2"/>
    <property type="match status" value="1"/>
</dbReference>
<evidence type="ECO:0000256" key="7">
    <source>
        <dbReference type="PIRSR" id="PIRSR000398-1"/>
    </source>
</evidence>
<dbReference type="GO" id="GO:0032259">
    <property type="term" value="P:methylation"/>
    <property type="evidence" value="ECO:0007669"/>
    <property type="project" value="UniProtKB-KW"/>
</dbReference>
<dbReference type="Gene3D" id="3.40.50.150">
    <property type="entry name" value="Vaccinia Virus protein VP39"/>
    <property type="match status" value="1"/>
</dbReference>
<dbReference type="EMBL" id="JABBZM010000039">
    <property type="protein sequence ID" value="NMV41857.1"/>
    <property type="molecule type" value="Genomic_DNA"/>
</dbReference>